<accession>A0A1G6R7W5</accession>
<protein>
    <submittedName>
        <fullName evidence="8">Cytochrome c biogenesis protein</fullName>
    </submittedName>
</protein>
<dbReference type="PANTHER" id="PTHR31566">
    <property type="entry name" value="CYTOCHROME C BIOGENESIS PROTEIN CCS1, CHLOROPLASTIC"/>
    <property type="match status" value="1"/>
</dbReference>
<dbReference type="EMBL" id="FMYU01000015">
    <property type="protein sequence ID" value="SDD00127.1"/>
    <property type="molecule type" value="Genomic_DNA"/>
</dbReference>
<keyword evidence="9" id="KW-1185">Reference proteome</keyword>
<dbReference type="AlphaFoldDB" id="A0A1G6R7W5"/>
<gene>
    <name evidence="8" type="ORF">SAMN05660835_01732</name>
</gene>
<evidence type="ECO:0000256" key="4">
    <source>
        <dbReference type="ARBA" id="ARBA00022989"/>
    </source>
</evidence>
<feature type="transmembrane region" description="Helical" evidence="6">
    <location>
        <begin position="57"/>
        <end position="77"/>
    </location>
</feature>
<dbReference type="RefSeq" id="WP_092129652.1">
    <property type="nucleotide sequence ID" value="NZ_FMYU01000015.1"/>
</dbReference>
<evidence type="ECO:0000259" key="7">
    <source>
        <dbReference type="Pfam" id="PF05140"/>
    </source>
</evidence>
<sequence>MDQINIFIDKIYNFLKSLTLAVVLLSLIAFFSAIGTIASNVKFLKDLGLDNVYYSKWFLLLIVLFVINLVLCTLSMIPSTKALFSPKAPNKIFKSKRKDTKTHLINLLKSKKLYIQQKDDLIAAYRYPVRKFAVYGIHLGIFIVAFGALVGSIWGFRGIMEIPQNEASNIVVTRNNYLSLPFSVYNKNFTVSFYHNKDIPSEYKTTGYIIDSTQKIPFSTTVNHPFIHKGIWFYQASYQLNPHDSFIILNVNNSRVQLYLHKPVSIDNAQFYLANLSYYNSKPIALLYVELPQGSASGWIKLGDSANLGPINIVFEQAKESYITILSVAKDPGSNIVIVGFIIMIASSMLIFFKFRRRVYKVEQI</sequence>
<name>A0A1G6R7W5_9BACT</name>
<evidence type="ECO:0000313" key="9">
    <source>
        <dbReference type="Proteomes" id="UP000199411"/>
    </source>
</evidence>
<dbReference type="GO" id="GO:0017004">
    <property type="term" value="P:cytochrome complex assembly"/>
    <property type="evidence" value="ECO:0007669"/>
    <property type="project" value="UniProtKB-KW"/>
</dbReference>
<feature type="transmembrane region" description="Helical" evidence="6">
    <location>
        <begin position="336"/>
        <end position="355"/>
    </location>
</feature>
<evidence type="ECO:0000256" key="5">
    <source>
        <dbReference type="ARBA" id="ARBA00023136"/>
    </source>
</evidence>
<evidence type="ECO:0000256" key="6">
    <source>
        <dbReference type="SAM" id="Phobius"/>
    </source>
</evidence>
<dbReference type="InterPro" id="IPR023494">
    <property type="entry name" value="Cyt_c_bgen_Ccs1/CcsB/ResB"/>
</dbReference>
<evidence type="ECO:0000256" key="2">
    <source>
        <dbReference type="ARBA" id="ARBA00022692"/>
    </source>
</evidence>
<dbReference type="InterPro" id="IPR007816">
    <property type="entry name" value="ResB-like_domain"/>
</dbReference>
<evidence type="ECO:0000256" key="1">
    <source>
        <dbReference type="ARBA" id="ARBA00004141"/>
    </source>
</evidence>
<feature type="transmembrane region" description="Helical" evidence="6">
    <location>
        <begin position="12"/>
        <end position="37"/>
    </location>
</feature>
<dbReference type="OrthoDB" id="9770923at2"/>
<keyword evidence="5 6" id="KW-0472">Membrane</keyword>
<feature type="domain" description="ResB-like" evidence="7">
    <location>
        <begin position="19"/>
        <end position="264"/>
    </location>
</feature>
<dbReference type="Pfam" id="PF05140">
    <property type="entry name" value="ResB"/>
    <property type="match status" value="2"/>
</dbReference>
<reference evidence="9" key="1">
    <citation type="submission" date="2016-10" db="EMBL/GenBank/DDBJ databases">
        <authorList>
            <person name="Varghese N."/>
            <person name="Submissions S."/>
        </authorList>
    </citation>
    <scope>NUCLEOTIDE SEQUENCE [LARGE SCALE GENOMIC DNA]</scope>
    <source>
        <strain evidence="9">DSM 8415</strain>
    </source>
</reference>
<comment type="subcellular location">
    <subcellularLocation>
        <location evidence="1">Membrane</location>
        <topology evidence="1">Multi-pass membrane protein</topology>
    </subcellularLocation>
</comment>
<feature type="domain" description="ResB-like" evidence="7">
    <location>
        <begin position="311"/>
        <end position="360"/>
    </location>
</feature>
<keyword evidence="4 6" id="KW-1133">Transmembrane helix</keyword>
<dbReference type="PANTHER" id="PTHR31566:SF0">
    <property type="entry name" value="CYTOCHROME C BIOGENESIS PROTEIN CCS1, CHLOROPLASTIC"/>
    <property type="match status" value="1"/>
</dbReference>
<evidence type="ECO:0000256" key="3">
    <source>
        <dbReference type="ARBA" id="ARBA00022748"/>
    </source>
</evidence>
<feature type="transmembrane region" description="Helical" evidence="6">
    <location>
        <begin position="132"/>
        <end position="156"/>
    </location>
</feature>
<organism evidence="8 9">
    <name type="scientific">Desulfurella multipotens</name>
    <dbReference type="NCBI Taxonomy" id="79269"/>
    <lineage>
        <taxon>Bacteria</taxon>
        <taxon>Pseudomonadati</taxon>
        <taxon>Campylobacterota</taxon>
        <taxon>Desulfurellia</taxon>
        <taxon>Desulfurellales</taxon>
        <taxon>Desulfurellaceae</taxon>
        <taxon>Desulfurella</taxon>
    </lineage>
</organism>
<dbReference type="Proteomes" id="UP000199411">
    <property type="component" value="Unassembled WGS sequence"/>
</dbReference>
<dbReference type="GO" id="GO:0016020">
    <property type="term" value="C:membrane"/>
    <property type="evidence" value="ECO:0007669"/>
    <property type="project" value="UniProtKB-SubCell"/>
</dbReference>
<evidence type="ECO:0000313" key="8">
    <source>
        <dbReference type="EMBL" id="SDD00127.1"/>
    </source>
</evidence>
<keyword evidence="2 6" id="KW-0812">Transmembrane</keyword>
<keyword evidence="3" id="KW-0201">Cytochrome c-type biogenesis</keyword>
<proteinExistence type="predicted"/>